<evidence type="ECO:0000313" key="1">
    <source>
        <dbReference type="EMBL" id="GAC57593.1"/>
    </source>
</evidence>
<gene>
    <name evidence="1" type="primary">moaE</name>
    <name evidence="1" type="ORF">GOHSU_22_00530</name>
</gene>
<dbReference type="STRING" id="1121927.GOHSU_22_00530"/>
<reference evidence="1 2" key="1">
    <citation type="submission" date="2012-12" db="EMBL/GenBank/DDBJ databases">
        <title>Whole genome shotgun sequence of Gordonia hirsuta NBRC 16056.</title>
        <authorList>
            <person name="Isaki-Nakamura S."/>
            <person name="Hosoyama A."/>
            <person name="Tsuchikane K."/>
            <person name="Katsumata H."/>
            <person name="Baba S."/>
            <person name="Yamazaki S."/>
            <person name="Fujita N."/>
        </authorList>
    </citation>
    <scope>NUCLEOTIDE SEQUENCE [LARGE SCALE GENOMIC DNA]</scope>
    <source>
        <strain evidence="1 2">NBRC 16056</strain>
    </source>
</reference>
<name>L7LC35_9ACTN</name>
<dbReference type="eggNOG" id="COG0314">
    <property type="taxonomic scope" value="Bacteria"/>
</dbReference>
<accession>L7LC35</accession>
<evidence type="ECO:0000313" key="2">
    <source>
        <dbReference type="Proteomes" id="UP000053405"/>
    </source>
</evidence>
<keyword evidence="2" id="KW-1185">Reference proteome</keyword>
<dbReference type="Gene3D" id="3.90.1170.40">
    <property type="entry name" value="Molybdopterin biosynthesis MoaE subunit"/>
    <property type="match status" value="1"/>
</dbReference>
<dbReference type="AlphaFoldDB" id="L7LC35"/>
<dbReference type="SUPFAM" id="SSF54690">
    <property type="entry name" value="Molybdopterin synthase subunit MoaE"/>
    <property type="match status" value="1"/>
</dbReference>
<sequence length="134" mass="14682">MSDIVETALDPRECEQRVHTAADGAMVTFTGIVRDHHGGRSVTALRYQAHPQADRFLQEVLARHRSHEVQVAAQHRVGDLAIGDLAVVVAVAAPHRGAAFEVCAQLIDEIKTQVPIWKFETYADGDSVWVNACS</sequence>
<dbReference type="GO" id="GO:0006777">
    <property type="term" value="P:Mo-molybdopterin cofactor biosynthetic process"/>
    <property type="evidence" value="ECO:0007669"/>
    <property type="project" value="InterPro"/>
</dbReference>
<comment type="caution">
    <text evidence="1">The sequence shown here is derived from an EMBL/GenBank/DDBJ whole genome shotgun (WGS) entry which is preliminary data.</text>
</comment>
<dbReference type="RefSeq" id="WP_005940007.1">
    <property type="nucleotide sequence ID" value="NZ_ATVK01000050.1"/>
</dbReference>
<dbReference type="EMBL" id="BANT01000022">
    <property type="protein sequence ID" value="GAC57593.1"/>
    <property type="molecule type" value="Genomic_DNA"/>
</dbReference>
<organism evidence="1 2">
    <name type="scientific">Gordonia hirsuta DSM 44140 = NBRC 16056</name>
    <dbReference type="NCBI Taxonomy" id="1121927"/>
    <lineage>
        <taxon>Bacteria</taxon>
        <taxon>Bacillati</taxon>
        <taxon>Actinomycetota</taxon>
        <taxon>Actinomycetes</taxon>
        <taxon>Mycobacteriales</taxon>
        <taxon>Gordoniaceae</taxon>
        <taxon>Gordonia</taxon>
    </lineage>
</organism>
<proteinExistence type="predicted"/>
<dbReference type="InterPro" id="IPR003448">
    <property type="entry name" value="Mopterin_biosynth_MoaE"/>
</dbReference>
<dbReference type="Proteomes" id="UP000053405">
    <property type="component" value="Unassembled WGS sequence"/>
</dbReference>
<dbReference type="CDD" id="cd00756">
    <property type="entry name" value="MoaE"/>
    <property type="match status" value="1"/>
</dbReference>
<dbReference type="OrthoDB" id="9794429at2"/>
<protein>
    <submittedName>
        <fullName evidence="1">Molybdopterin synthase large subunit MoaE</fullName>
    </submittedName>
</protein>
<dbReference type="Pfam" id="PF02391">
    <property type="entry name" value="MoaE"/>
    <property type="match status" value="1"/>
</dbReference>
<dbReference type="PANTHER" id="PTHR23404">
    <property type="entry name" value="MOLYBDOPTERIN SYNTHASE RELATED"/>
    <property type="match status" value="1"/>
</dbReference>
<dbReference type="InterPro" id="IPR036563">
    <property type="entry name" value="MoaE_sf"/>
</dbReference>